<sequence>MSTISPETALVYTMVVVSASDETMTDSELTRMTGMVGYLPAFMDYHVERLRTDTQSCIELLQSDEGLDAVFGLIEEAVPETHYDLMYSIACEVAASDGMLSQEELRLLEMIRHYFNIDRLTAAAIERGIAARQKVILS</sequence>
<evidence type="ECO:0000313" key="2">
    <source>
        <dbReference type="EMBL" id="WND03616.1"/>
    </source>
</evidence>
<dbReference type="EMBL" id="CP123872">
    <property type="protein sequence ID" value="WND03616.1"/>
    <property type="molecule type" value="Genomic_DNA"/>
</dbReference>
<dbReference type="RefSeq" id="WP_310799469.1">
    <property type="nucleotide sequence ID" value="NZ_CP123872.1"/>
</dbReference>
<dbReference type="Pfam" id="PF05099">
    <property type="entry name" value="TerB"/>
    <property type="match status" value="1"/>
</dbReference>
<dbReference type="InterPro" id="IPR029024">
    <property type="entry name" value="TerB-like"/>
</dbReference>
<dbReference type="SUPFAM" id="SSF158682">
    <property type="entry name" value="TerB-like"/>
    <property type="match status" value="1"/>
</dbReference>
<dbReference type="Gene3D" id="1.10.3680.10">
    <property type="entry name" value="TerB-like"/>
    <property type="match status" value="1"/>
</dbReference>
<accession>A0AA52EF22</accession>
<name>A0AA52EF22_9PROT</name>
<dbReference type="KEGG" id="tmk:QGN29_04415"/>
<proteinExistence type="predicted"/>
<feature type="domain" description="Co-chaperone DjlA N-terminal" evidence="1">
    <location>
        <begin position="8"/>
        <end position="122"/>
    </location>
</feature>
<keyword evidence="3" id="KW-1185">Reference proteome</keyword>
<gene>
    <name evidence="2" type="ORF">QGN29_04415</name>
</gene>
<dbReference type="Proteomes" id="UP001268683">
    <property type="component" value="Chromosome"/>
</dbReference>
<organism evidence="2 3">
    <name type="scientific">Temperatibacter marinus</name>
    <dbReference type="NCBI Taxonomy" id="1456591"/>
    <lineage>
        <taxon>Bacteria</taxon>
        <taxon>Pseudomonadati</taxon>
        <taxon>Pseudomonadota</taxon>
        <taxon>Alphaproteobacteria</taxon>
        <taxon>Kordiimonadales</taxon>
        <taxon>Temperatibacteraceae</taxon>
        <taxon>Temperatibacter</taxon>
    </lineage>
</organism>
<protein>
    <submittedName>
        <fullName evidence="2">Tellurite resistance TerB family protein</fullName>
    </submittedName>
</protein>
<dbReference type="InterPro" id="IPR007791">
    <property type="entry name" value="DjlA_N"/>
</dbReference>
<dbReference type="CDD" id="cd07176">
    <property type="entry name" value="terB"/>
    <property type="match status" value="1"/>
</dbReference>
<evidence type="ECO:0000259" key="1">
    <source>
        <dbReference type="Pfam" id="PF05099"/>
    </source>
</evidence>
<reference evidence="2" key="1">
    <citation type="submission" date="2023-04" db="EMBL/GenBank/DDBJ databases">
        <title>Complete genome sequence of Temperatibacter marinus.</title>
        <authorList>
            <person name="Rong J.-C."/>
            <person name="Yi M.-L."/>
            <person name="Zhao Q."/>
        </authorList>
    </citation>
    <scope>NUCLEOTIDE SEQUENCE</scope>
    <source>
        <strain evidence="2">NBRC 110045</strain>
    </source>
</reference>
<evidence type="ECO:0000313" key="3">
    <source>
        <dbReference type="Proteomes" id="UP001268683"/>
    </source>
</evidence>
<dbReference type="AlphaFoldDB" id="A0AA52EF22"/>